<feature type="domain" description="Novel STAND NTPase 1" evidence="1">
    <location>
        <begin position="7"/>
        <end position="76"/>
    </location>
</feature>
<protein>
    <recommendedName>
        <fullName evidence="1">Novel STAND NTPase 1 domain-containing protein</fullName>
    </recommendedName>
</protein>
<dbReference type="InterPro" id="IPR049052">
    <property type="entry name" value="nSTAND1"/>
</dbReference>
<name>A0ABS9SG28_9BACT</name>
<comment type="caution">
    <text evidence="2">The sequence shown here is derived from an EMBL/GenBank/DDBJ whole genome shotgun (WGS) entry which is preliminary data.</text>
</comment>
<dbReference type="Proteomes" id="UP001202248">
    <property type="component" value="Unassembled WGS sequence"/>
</dbReference>
<keyword evidence="3" id="KW-1185">Reference proteome</keyword>
<dbReference type="RefSeq" id="WP_240826717.1">
    <property type="nucleotide sequence ID" value="NZ_JAKWBL010000001.1"/>
</dbReference>
<evidence type="ECO:0000259" key="1">
    <source>
        <dbReference type="Pfam" id="PF20703"/>
    </source>
</evidence>
<dbReference type="Gene3D" id="3.40.50.300">
    <property type="entry name" value="P-loop containing nucleotide triphosphate hydrolases"/>
    <property type="match status" value="1"/>
</dbReference>
<dbReference type="EMBL" id="JAKWBL010000001">
    <property type="protein sequence ID" value="MCH5597323.1"/>
    <property type="molecule type" value="Genomic_DNA"/>
</dbReference>
<dbReference type="InterPro" id="IPR027417">
    <property type="entry name" value="P-loop_NTPase"/>
</dbReference>
<dbReference type="Pfam" id="PF20703">
    <property type="entry name" value="nSTAND1"/>
    <property type="match status" value="1"/>
</dbReference>
<proteinExistence type="predicted"/>
<evidence type="ECO:0000313" key="2">
    <source>
        <dbReference type="EMBL" id="MCH5597323.1"/>
    </source>
</evidence>
<evidence type="ECO:0000313" key="3">
    <source>
        <dbReference type="Proteomes" id="UP001202248"/>
    </source>
</evidence>
<accession>A0ABS9SG28</accession>
<organism evidence="2 3">
    <name type="scientific">Niabella ginsengisoli</name>
    <dbReference type="NCBI Taxonomy" id="522298"/>
    <lineage>
        <taxon>Bacteria</taxon>
        <taxon>Pseudomonadati</taxon>
        <taxon>Bacteroidota</taxon>
        <taxon>Chitinophagia</taxon>
        <taxon>Chitinophagales</taxon>
        <taxon>Chitinophagaceae</taxon>
        <taxon>Niabella</taxon>
    </lineage>
</organism>
<gene>
    <name evidence="2" type="ORF">MKP09_05090</name>
</gene>
<sequence length="138" mass="16188">MEKMYRYPGVRPFTRQEKNIFFGREQDAQKLYDLLLIEKMVVLFAKSGRGKSSLINAAIVPLLDNETFNTKQSYTPVEIRLSEVKGDATSPIDKIISRLKEIAPVPEHPHPVLDRFTYQYKLWHHFKKYNLPSPVNFY</sequence>
<reference evidence="2 3" key="1">
    <citation type="submission" date="2022-02" db="EMBL/GenBank/DDBJ databases">
        <authorList>
            <person name="Min J."/>
        </authorList>
    </citation>
    <scope>NUCLEOTIDE SEQUENCE [LARGE SCALE GENOMIC DNA]</scope>
    <source>
        <strain evidence="2 3">GR10-1</strain>
    </source>
</reference>